<dbReference type="Gene3D" id="3.40.109.10">
    <property type="entry name" value="NADH Oxidase"/>
    <property type="match status" value="1"/>
</dbReference>
<evidence type="ECO:0000256" key="1">
    <source>
        <dbReference type="ARBA" id="ARBA00001917"/>
    </source>
</evidence>
<comment type="similarity">
    <text evidence="2">Belongs to the nitroreductase family.</text>
</comment>
<dbReference type="Gene3D" id="3.40.109.30">
    <property type="entry name" value="putative nitroreductase (tm1586), domain 2"/>
    <property type="match status" value="1"/>
</dbReference>
<protein>
    <submittedName>
        <fullName evidence="7">Nitroreductase family protein</fullName>
    </submittedName>
</protein>
<gene>
    <name evidence="7" type="ORF">PRVXH_002664</name>
</gene>
<reference evidence="7" key="2">
    <citation type="submission" date="2024-06" db="EMBL/GenBank/DDBJ databases">
        <authorList>
            <person name="Petrova K.O."/>
            <person name="Toshchakov S.V."/>
            <person name="Boltjanskaja Y.V."/>
            <person name="Kevbrin V.V."/>
        </authorList>
    </citation>
    <scope>NUCLEOTIDE SEQUENCE</scope>
    <source>
        <strain evidence="7">Z-710</strain>
    </source>
</reference>
<evidence type="ECO:0000256" key="5">
    <source>
        <dbReference type="ARBA" id="ARBA00023002"/>
    </source>
</evidence>
<evidence type="ECO:0000313" key="7">
    <source>
        <dbReference type="EMBL" id="XCI28694.1"/>
    </source>
</evidence>
<dbReference type="EMBL" id="CP159485">
    <property type="protein sequence ID" value="XCI28694.1"/>
    <property type="molecule type" value="Genomic_DNA"/>
</dbReference>
<evidence type="ECO:0000256" key="3">
    <source>
        <dbReference type="ARBA" id="ARBA00022630"/>
    </source>
</evidence>
<proteinExistence type="inferred from homology"/>
<accession>A0AAU8HTT7</accession>
<dbReference type="GO" id="GO:0016491">
    <property type="term" value="F:oxidoreductase activity"/>
    <property type="evidence" value="ECO:0007669"/>
    <property type="project" value="UniProtKB-KW"/>
</dbReference>
<keyword evidence="5" id="KW-0560">Oxidoreductase</keyword>
<organism evidence="7">
    <name type="scientific">Proteinivorax hydrogeniformans</name>
    <dbReference type="NCBI Taxonomy" id="1826727"/>
    <lineage>
        <taxon>Bacteria</taxon>
        <taxon>Bacillati</taxon>
        <taxon>Bacillota</taxon>
        <taxon>Clostridia</taxon>
        <taxon>Eubacteriales</taxon>
        <taxon>Proteinivoracaceae</taxon>
        <taxon>Proteinivorax</taxon>
    </lineage>
</organism>
<dbReference type="InterPro" id="IPR029478">
    <property type="entry name" value="TM1586_NiRdase"/>
</dbReference>
<dbReference type="AlphaFoldDB" id="A0AAU8HTT7"/>
<feature type="domain" description="Putative nitroreductase TM1586" evidence="6">
    <location>
        <begin position="5"/>
        <end position="222"/>
    </location>
</feature>
<comment type="cofactor">
    <cofactor evidence="1">
        <name>FMN</name>
        <dbReference type="ChEBI" id="CHEBI:58210"/>
    </cofactor>
</comment>
<keyword evidence="4" id="KW-0288">FMN</keyword>
<dbReference type="RefSeq" id="WP_353893246.1">
    <property type="nucleotide sequence ID" value="NZ_CP159485.1"/>
</dbReference>
<evidence type="ECO:0000256" key="4">
    <source>
        <dbReference type="ARBA" id="ARBA00022643"/>
    </source>
</evidence>
<name>A0AAU8HTT7_9FIRM</name>
<dbReference type="PANTHER" id="PTHR43673:SF2">
    <property type="entry name" value="NITROREDUCTASE"/>
    <property type="match status" value="1"/>
</dbReference>
<evidence type="ECO:0000259" key="6">
    <source>
        <dbReference type="Pfam" id="PF14512"/>
    </source>
</evidence>
<dbReference type="PANTHER" id="PTHR43673">
    <property type="entry name" value="NAD(P)H NITROREDUCTASE YDGI-RELATED"/>
    <property type="match status" value="1"/>
</dbReference>
<sequence length="255" mass="29060">MINSELYPVIFKRKSIRKFVKEPLEQSVIEELKYQISKLEPLFENIKTEVAILGEGEVGGIFSIKAPHYIAIYSEEKEGHLLNAGYLLQQLDLFLSKEGVGTLWLGMGKPQETLNARNGLKYVITLALGKANEEIHRNSASEYKRKELNEISSIDGAEKLIEAVRLAPSSTNNQPWYIEGTESEMVIYCKRLSLVKNTFFPLMKKFLPIDMGIALCHLKIAANNFDKEIEFKKENKSSNKNYEYIITAYTKQIDG</sequence>
<dbReference type="InterPro" id="IPR000415">
    <property type="entry name" value="Nitroreductase-like"/>
</dbReference>
<evidence type="ECO:0000256" key="2">
    <source>
        <dbReference type="ARBA" id="ARBA00007118"/>
    </source>
</evidence>
<dbReference type="Pfam" id="PF14512">
    <property type="entry name" value="TM1586_NiRdase"/>
    <property type="match status" value="1"/>
</dbReference>
<dbReference type="SUPFAM" id="SSF55469">
    <property type="entry name" value="FMN-dependent nitroreductase-like"/>
    <property type="match status" value="1"/>
</dbReference>
<keyword evidence="3" id="KW-0285">Flavoprotein</keyword>
<reference evidence="7" key="1">
    <citation type="journal article" date="2018" name="Antonie Van Leeuwenhoek">
        <title>Proteinivorax hydrogeniformans sp. nov., an anaerobic, haloalkaliphilic bacterium fermenting proteinaceous compounds with high hydrogen production.</title>
        <authorList>
            <person name="Boltyanskaya Y."/>
            <person name="Detkova E."/>
            <person name="Pimenov N."/>
            <person name="Kevbrin V."/>
        </authorList>
    </citation>
    <scope>NUCLEOTIDE SEQUENCE</scope>
    <source>
        <strain evidence="7">Z-710</strain>
    </source>
</reference>